<feature type="compositionally biased region" description="Polar residues" evidence="2">
    <location>
        <begin position="251"/>
        <end position="263"/>
    </location>
</feature>
<keyword evidence="1" id="KW-0238">DNA-binding</keyword>
<proteinExistence type="predicted"/>
<dbReference type="PANTHER" id="PTHR35558">
    <property type="entry name" value="SGNH_HYDRO DOMAIN-CONTAINING PROTEIN"/>
    <property type="match status" value="1"/>
</dbReference>
<dbReference type="GO" id="GO:0003677">
    <property type="term" value="F:DNA binding"/>
    <property type="evidence" value="ECO:0007669"/>
    <property type="project" value="UniProtKB-KW"/>
</dbReference>
<organism evidence="3 4">
    <name type="scientific">Mytilus coruscus</name>
    <name type="common">Sea mussel</name>
    <dbReference type="NCBI Taxonomy" id="42192"/>
    <lineage>
        <taxon>Eukaryota</taxon>
        <taxon>Metazoa</taxon>
        <taxon>Spiralia</taxon>
        <taxon>Lophotrochozoa</taxon>
        <taxon>Mollusca</taxon>
        <taxon>Bivalvia</taxon>
        <taxon>Autobranchia</taxon>
        <taxon>Pteriomorphia</taxon>
        <taxon>Mytilida</taxon>
        <taxon>Mytiloidea</taxon>
        <taxon>Mytilidae</taxon>
        <taxon>Mytilinae</taxon>
        <taxon>Mytilus</taxon>
    </lineage>
</organism>
<dbReference type="PANTHER" id="PTHR35558:SF1">
    <property type="entry name" value="ENDONUCLEASE_EXONUCLEASE_PHOSPHATASE DOMAIN-CONTAINING PROTEIN"/>
    <property type="match status" value="1"/>
</dbReference>
<feature type="region of interest" description="Disordered" evidence="2">
    <location>
        <begin position="238"/>
        <end position="263"/>
    </location>
</feature>
<dbReference type="EMBL" id="CACVKT020001736">
    <property type="protein sequence ID" value="CAC5370805.1"/>
    <property type="molecule type" value="Genomic_DNA"/>
</dbReference>
<dbReference type="Gene3D" id="1.10.150.130">
    <property type="match status" value="1"/>
</dbReference>
<evidence type="ECO:0000313" key="4">
    <source>
        <dbReference type="Proteomes" id="UP000507470"/>
    </source>
</evidence>
<accession>A0A6J8AMR0</accession>
<dbReference type="Proteomes" id="UP000507470">
    <property type="component" value="Unassembled WGS sequence"/>
</dbReference>
<name>A0A6J8AMR0_MYTCO</name>
<evidence type="ECO:0000313" key="3">
    <source>
        <dbReference type="EMBL" id="CAC5370805.1"/>
    </source>
</evidence>
<keyword evidence="4" id="KW-1185">Reference proteome</keyword>
<dbReference type="AlphaFoldDB" id="A0A6J8AMR0"/>
<protein>
    <submittedName>
        <fullName evidence="3">Uncharacterized protein</fullName>
    </submittedName>
</protein>
<dbReference type="OrthoDB" id="6104769at2759"/>
<gene>
    <name evidence="3" type="ORF">MCOR_9491</name>
</gene>
<sequence>MNSLTSSYVEDRFSLFVSNKNFSLDNTSWSNKQLPPLSIEQWTSAFLVILDIHIKKCPEDARQLLKYGHNIREMFDLYGDEPWRIYDEKFKRLRETTDKLATHLAHTSMSATTVKVHTQDFNALNTNHSTMHNRTNKCQSKNKIPTPVNAKLLEEELQGYDIDLSNIKGLKPAIIASHISALSYVHKMLNMKDPTALFIIRKALKGCENLTPSADARLSITKAILDKMIINLPSVVKTPCSSDNTKRSPENSDSGYTETTNNSSTLNVSLASNVEDAVILSSFQPNSDSIYLADEYSWANALTSSSQKQLQALLNSNRHAMPAVNMQTNDNTEVNDIISKNTIRKLSANVKSLTETVKSQGEILKTVVDLQKNAARIDLSCTSNQNQSSSQIIETQGNSDSMKVSADNDNVYMHATTPIYVDKLAWELQRHQDRYFVNSLINGLREGFFTGVSSLPVKVLECKNLLSTTKCPDDVSGLVKSELDNNFVMGPFTKAPFDIYRVSPVGIVEGKYSKKKRLILDLSAHNDEHSSVNDPINKEDFSLSYIKIDDAIKIIKEYGFASRCCKLDVSMHLNLFLFIRVYGIYMDLNGKICINTGHF</sequence>
<reference evidence="3 4" key="1">
    <citation type="submission" date="2020-06" db="EMBL/GenBank/DDBJ databases">
        <authorList>
            <person name="Li R."/>
            <person name="Bekaert M."/>
        </authorList>
    </citation>
    <scope>NUCLEOTIDE SEQUENCE [LARGE SCALE GENOMIC DNA]</scope>
    <source>
        <strain evidence="4">wild</strain>
    </source>
</reference>
<dbReference type="InterPro" id="IPR010998">
    <property type="entry name" value="Integrase_recombinase_N"/>
</dbReference>
<evidence type="ECO:0000256" key="2">
    <source>
        <dbReference type="SAM" id="MobiDB-lite"/>
    </source>
</evidence>
<evidence type="ECO:0000256" key="1">
    <source>
        <dbReference type="ARBA" id="ARBA00023125"/>
    </source>
</evidence>